<proteinExistence type="predicted"/>
<sequence length="347" mass="39689">MKEAQYFIILHTFFHQEHQSKCLQYTKKWLIKNSGSISGHDLPHYLLDRASNESSIDNDGASRIFSTTDSSETTAKDTDVSITSRSFDTSSLNVSSIYNTSDRFSRVERYSFQYESRSNLSFLHDEYSDSRTIRNDNPTSSASTYITNSIHENAPEASMLSNMSSIDISCSIPVCLTKDGDYETSALLSDPFYSNDYTEPKNMFPPYIRLFSDNEDEPEPQRQPSDSSNTLMMNSDPVSRDNHDDILRSVKLLLRNYGKCCLWGNSRVTMCGNSPRTNRIRSLDIFIYDSMSICRKHRCSYGINWYDSKPTCHHPDHNPKHRPSPRDCRRANITICSEIEGFPVGGR</sequence>
<dbReference type="Proteomes" id="UP000676336">
    <property type="component" value="Unassembled WGS sequence"/>
</dbReference>
<dbReference type="AlphaFoldDB" id="A0A8S3EQY5"/>
<gene>
    <name evidence="2" type="ORF">SMN809_LOCUS60767</name>
</gene>
<evidence type="ECO:0000313" key="3">
    <source>
        <dbReference type="Proteomes" id="UP000676336"/>
    </source>
</evidence>
<protein>
    <submittedName>
        <fullName evidence="2">Uncharacterized protein</fullName>
    </submittedName>
</protein>
<organism evidence="2 3">
    <name type="scientific">Rotaria magnacalcarata</name>
    <dbReference type="NCBI Taxonomy" id="392030"/>
    <lineage>
        <taxon>Eukaryota</taxon>
        <taxon>Metazoa</taxon>
        <taxon>Spiralia</taxon>
        <taxon>Gnathifera</taxon>
        <taxon>Rotifera</taxon>
        <taxon>Eurotatoria</taxon>
        <taxon>Bdelloidea</taxon>
        <taxon>Philodinida</taxon>
        <taxon>Philodinidae</taxon>
        <taxon>Rotaria</taxon>
    </lineage>
</organism>
<evidence type="ECO:0000313" key="2">
    <source>
        <dbReference type="EMBL" id="CAF5080879.1"/>
    </source>
</evidence>
<evidence type="ECO:0000256" key="1">
    <source>
        <dbReference type="SAM" id="MobiDB-lite"/>
    </source>
</evidence>
<dbReference type="EMBL" id="CAJOBI010238943">
    <property type="protein sequence ID" value="CAF5080879.1"/>
    <property type="molecule type" value="Genomic_DNA"/>
</dbReference>
<name>A0A8S3EQY5_9BILA</name>
<comment type="caution">
    <text evidence="2">The sequence shown here is derived from an EMBL/GenBank/DDBJ whole genome shotgun (WGS) entry which is preliminary data.</text>
</comment>
<feature type="compositionally biased region" description="Polar residues" evidence="1">
    <location>
        <begin position="222"/>
        <end position="237"/>
    </location>
</feature>
<feature type="region of interest" description="Disordered" evidence="1">
    <location>
        <begin position="208"/>
        <end position="242"/>
    </location>
</feature>
<accession>A0A8S3EQY5</accession>
<reference evidence="2" key="1">
    <citation type="submission" date="2021-02" db="EMBL/GenBank/DDBJ databases">
        <authorList>
            <person name="Nowell W R."/>
        </authorList>
    </citation>
    <scope>NUCLEOTIDE SEQUENCE</scope>
</reference>